<dbReference type="Proteomes" id="UP000237347">
    <property type="component" value="Unassembled WGS sequence"/>
</dbReference>
<name>A0AAW0L5A8_QUESU</name>
<keyword evidence="2" id="KW-1185">Reference proteome</keyword>
<dbReference type="EMBL" id="PKMF04000149">
    <property type="protein sequence ID" value="KAK7846827.1"/>
    <property type="molecule type" value="Genomic_DNA"/>
</dbReference>
<dbReference type="AlphaFoldDB" id="A0AAW0L5A8"/>
<protein>
    <submittedName>
        <fullName evidence="1">Uncharacterized protein</fullName>
    </submittedName>
</protein>
<accession>A0AAW0L5A8</accession>
<organism evidence="1 2">
    <name type="scientific">Quercus suber</name>
    <name type="common">Cork oak</name>
    <dbReference type="NCBI Taxonomy" id="58331"/>
    <lineage>
        <taxon>Eukaryota</taxon>
        <taxon>Viridiplantae</taxon>
        <taxon>Streptophyta</taxon>
        <taxon>Embryophyta</taxon>
        <taxon>Tracheophyta</taxon>
        <taxon>Spermatophyta</taxon>
        <taxon>Magnoliopsida</taxon>
        <taxon>eudicotyledons</taxon>
        <taxon>Gunneridae</taxon>
        <taxon>Pentapetalae</taxon>
        <taxon>rosids</taxon>
        <taxon>fabids</taxon>
        <taxon>Fagales</taxon>
        <taxon>Fagaceae</taxon>
        <taxon>Quercus</taxon>
    </lineage>
</organism>
<reference evidence="1 2" key="1">
    <citation type="journal article" date="2018" name="Sci. Data">
        <title>The draft genome sequence of cork oak.</title>
        <authorList>
            <person name="Ramos A.M."/>
            <person name="Usie A."/>
            <person name="Barbosa P."/>
            <person name="Barros P.M."/>
            <person name="Capote T."/>
            <person name="Chaves I."/>
            <person name="Simoes F."/>
            <person name="Abreu I."/>
            <person name="Carrasquinho I."/>
            <person name="Faro C."/>
            <person name="Guimaraes J.B."/>
            <person name="Mendonca D."/>
            <person name="Nobrega F."/>
            <person name="Rodrigues L."/>
            <person name="Saibo N.J.M."/>
            <person name="Varela M.C."/>
            <person name="Egas C."/>
            <person name="Matos J."/>
            <person name="Miguel C.M."/>
            <person name="Oliveira M.M."/>
            <person name="Ricardo C.P."/>
            <person name="Goncalves S."/>
        </authorList>
    </citation>
    <scope>NUCLEOTIDE SEQUENCE [LARGE SCALE GENOMIC DNA]</scope>
    <source>
        <strain evidence="2">cv. HL8</strain>
    </source>
</reference>
<sequence>MSRNTDTLTEDYVFLLGYTTFILS</sequence>
<proteinExistence type="predicted"/>
<evidence type="ECO:0000313" key="2">
    <source>
        <dbReference type="Proteomes" id="UP000237347"/>
    </source>
</evidence>
<comment type="caution">
    <text evidence="1">The sequence shown here is derived from an EMBL/GenBank/DDBJ whole genome shotgun (WGS) entry which is preliminary data.</text>
</comment>
<evidence type="ECO:0000313" key="1">
    <source>
        <dbReference type="EMBL" id="KAK7846827.1"/>
    </source>
</evidence>
<gene>
    <name evidence="1" type="ORF">CFP56_007370</name>
</gene>